<name>A0A947DF72_9CYAN</name>
<accession>A0A947DF72</accession>
<evidence type="ECO:0000313" key="1">
    <source>
        <dbReference type="EMBL" id="MBT9315923.1"/>
    </source>
</evidence>
<proteinExistence type="predicted"/>
<dbReference type="AlphaFoldDB" id="A0A947DF72"/>
<keyword evidence="2" id="KW-1185">Reference proteome</keyword>
<dbReference type="Proteomes" id="UP000717364">
    <property type="component" value="Unassembled WGS sequence"/>
</dbReference>
<dbReference type="EMBL" id="JADOES010000018">
    <property type="protein sequence ID" value="MBT9315923.1"/>
    <property type="molecule type" value="Genomic_DNA"/>
</dbReference>
<protein>
    <submittedName>
        <fullName evidence="1">Uncharacterized protein</fullName>
    </submittedName>
</protein>
<sequence>MINNHTASQPRLMRLDLNPGEFFCDGFEREDEERSGIALSNSIYTAATAAKSLVGGGLLEPLTGFGLVIQDPVFDQENSY</sequence>
<comment type="caution">
    <text evidence="1">The sequence shown here is derived from an EMBL/GenBank/DDBJ whole genome shotgun (WGS) entry which is preliminary data.</text>
</comment>
<reference evidence="1" key="2">
    <citation type="journal article" date="2021" name="Mar. Drugs">
        <title>Genome Reduction and Secondary Metabolism of the Marine Sponge-Associated Cyanobacterium Leptothoe.</title>
        <authorList>
            <person name="Konstantinou D."/>
            <person name="Popin R.V."/>
            <person name="Fewer D.P."/>
            <person name="Sivonen K."/>
            <person name="Gkelis S."/>
        </authorList>
    </citation>
    <scope>NUCLEOTIDE SEQUENCE</scope>
    <source>
        <strain evidence="1">TAU-MAC 1115</strain>
    </source>
</reference>
<evidence type="ECO:0000313" key="2">
    <source>
        <dbReference type="Proteomes" id="UP000717364"/>
    </source>
</evidence>
<gene>
    <name evidence="1" type="ORF">IXB50_10860</name>
</gene>
<reference evidence="1" key="1">
    <citation type="submission" date="2020-11" db="EMBL/GenBank/DDBJ databases">
        <authorList>
            <person name="Konstantinou D."/>
            <person name="Gkelis S."/>
            <person name="Popin R."/>
            <person name="Fewer D."/>
            <person name="Sivonen K."/>
        </authorList>
    </citation>
    <scope>NUCLEOTIDE SEQUENCE</scope>
    <source>
        <strain evidence="1">TAU-MAC 1115</strain>
    </source>
</reference>
<organism evidence="1 2">
    <name type="scientific">Leptothoe spongobia TAU-MAC 1115</name>
    <dbReference type="NCBI Taxonomy" id="1967444"/>
    <lineage>
        <taxon>Bacteria</taxon>
        <taxon>Bacillati</taxon>
        <taxon>Cyanobacteriota</taxon>
        <taxon>Cyanophyceae</taxon>
        <taxon>Nodosilineales</taxon>
        <taxon>Cymatolegaceae</taxon>
        <taxon>Leptothoe</taxon>
        <taxon>Leptothoe spongobia</taxon>
    </lineage>
</organism>
<dbReference type="RefSeq" id="WP_215609025.1">
    <property type="nucleotide sequence ID" value="NZ_JADOES010000018.1"/>
</dbReference>